<feature type="region of interest" description="Disordered" evidence="3">
    <location>
        <begin position="1"/>
        <end position="51"/>
    </location>
</feature>
<dbReference type="InterPro" id="IPR050216">
    <property type="entry name" value="LRR_domain-containing"/>
</dbReference>
<evidence type="ECO:0000313" key="5">
    <source>
        <dbReference type="Proteomes" id="UP000696573"/>
    </source>
</evidence>
<sequence>MDQEDVSLPPLISGVSHNPRKRPRQPRLSSSLSVNSSDPAVFSSDDDPALDNYVEGRQKKKYIGSWFKHDPASSSDSTFGEPTVLLGPKPKRTFRRDFDSGVFLGSDGTDSEGIPEVLDIPAKPKLPLVAAPKISPTEQKLRDRIERCLETGDEAIDFWQMDLCELSNDTIAPLSQFAHIPKITKDVAFEQKEPELKLYLAQNRLMRLPGALFDVTYLTTLSLRNNKLTEVPPAIGKMRNLQQLNLSQNRIRSFPVELLDLFNANSRLEGLSLFPNPLLPAEQSFESLLDDVGAEPFEVWDGAPWKTTENLPRFLTRRLGRSPVQTSESTGKITSAFTMKSAMDAGPVHVEHFFNSKHESHASPNPSDEPSVAVQQQTASSTRVPSLVETVMRSAHRSPHLGEMASYIPDELSHLRTLCDRAALQKDQGGLVCSQCRRTIVTPALEWIEWREIRSFSESTRFGRAGKYRLVPISVRRDEINVPFIHRACSLRCGPQEQHAGWEFPEGTRGRTIGNIFYTGPLPSEEGTPSDS</sequence>
<keyword evidence="1" id="KW-0433">Leucine-rich repeat</keyword>
<dbReference type="AlphaFoldDB" id="A0A9N9V6T6"/>
<dbReference type="InterPro" id="IPR032675">
    <property type="entry name" value="LRR_dom_sf"/>
</dbReference>
<dbReference type="OrthoDB" id="1517790at2759"/>
<comment type="caution">
    <text evidence="4">The sequence shown here is derived from an EMBL/GenBank/DDBJ whole genome shotgun (WGS) entry which is preliminary data.</text>
</comment>
<keyword evidence="5" id="KW-1185">Reference proteome</keyword>
<dbReference type="InterPro" id="IPR001611">
    <property type="entry name" value="Leu-rich_rpt"/>
</dbReference>
<proteinExistence type="predicted"/>
<dbReference type="SMART" id="SM00369">
    <property type="entry name" value="LRR_TYP"/>
    <property type="match status" value="2"/>
</dbReference>
<dbReference type="PANTHER" id="PTHR48051:SF54">
    <property type="entry name" value="LEUCINE-RICH REPEAT-CONTAINING PROTEIN"/>
    <property type="match status" value="1"/>
</dbReference>
<evidence type="ECO:0000313" key="4">
    <source>
        <dbReference type="EMBL" id="CAH0018071.1"/>
    </source>
</evidence>
<feature type="compositionally biased region" description="Low complexity" evidence="3">
    <location>
        <begin position="26"/>
        <end position="37"/>
    </location>
</feature>
<gene>
    <name evidence="4" type="ORF">CRHIZ90672A_00017878</name>
</gene>
<protein>
    <submittedName>
        <fullName evidence="4">Uncharacterized protein</fullName>
    </submittedName>
</protein>
<name>A0A9N9V6T6_9HYPO</name>
<keyword evidence="2" id="KW-0677">Repeat</keyword>
<evidence type="ECO:0000256" key="1">
    <source>
        <dbReference type="ARBA" id="ARBA00022614"/>
    </source>
</evidence>
<evidence type="ECO:0000256" key="2">
    <source>
        <dbReference type="ARBA" id="ARBA00022737"/>
    </source>
</evidence>
<organism evidence="4 5">
    <name type="scientific">Clonostachys rhizophaga</name>
    <dbReference type="NCBI Taxonomy" id="160324"/>
    <lineage>
        <taxon>Eukaryota</taxon>
        <taxon>Fungi</taxon>
        <taxon>Dikarya</taxon>
        <taxon>Ascomycota</taxon>
        <taxon>Pezizomycotina</taxon>
        <taxon>Sordariomycetes</taxon>
        <taxon>Hypocreomycetidae</taxon>
        <taxon>Hypocreales</taxon>
        <taxon>Bionectriaceae</taxon>
        <taxon>Clonostachys</taxon>
    </lineage>
</organism>
<feature type="compositionally biased region" description="Polar residues" evidence="3">
    <location>
        <begin position="362"/>
        <end position="384"/>
    </location>
</feature>
<accession>A0A9N9V6T6</accession>
<dbReference type="Pfam" id="PF13855">
    <property type="entry name" value="LRR_8"/>
    <property type="match status" value="1"/>
</dbReference>
<evidence type="ECO:0000256" key="3">
    <source>
        <dbReference type="SAM" id="MobiDB-lite"/>
    </source>
</evidence>
<reference evidence="4" key="1">
    <citation type="submission" date="2021-10" db="EMBL/GenBank/DDBJ databases">
        <authorList>
            <person name="Piombo E."/>
        </authorList>
    </citation>
    <scope>NUCLEOTIDE SEQUENCE</scope>
</reference>
<dbReference type="SUPFAM" id="SSF52075">
    <property type="entry name" value="Outer arm dynein light chain 1"/>
    <property type="match status" value="1"/>
</dbReference>
<feature type="region of interest" description="Disordered" evidence="3">
    <location>
        <begin position="357"/>
        <end position="384"/>
    </location>
</feature>
<dbReference type="Proteomes" id="UP000696573">
    <property type="component" value="Unassembled WGS sequence"/>
</dbReference>
<dbReference type="GO" id="GO:0005737">
    <property type="term" value="C:cytoplasm"/>
    <property type="evidence" value="ECO:0007669"/>
    <property type="project" value="TreeGrafter"/>
</dbReference>
<dbReference type="Gene3D" id="3.80.10.10">
    <property type="entry name" value="Ribonuclease Inhibitor"/>
    <property type="match status" value="1"/>
</dbReference>
<dbReference type="PROSITE" id="PS51450">
    <property type="entry name" value="LRR"/>
    <property type="match status" value="1"/>
</dbReference>
<dbReference type="EMBL" id="CABFNQ020000529">
    <property type="protein sequence ID" value="CAH0018071.1"/>
    <property type="molecule type" value="Genomic_DNA"/>
</dbReference>
<dbReference type="PANTHER" id="PTHR48051">
    <property type="match status" value="1"/>
</dbReference>
<dbReference type="InterPro" id="IPR003591">
    <property type="entry name" value="Leu-rich_rpt_typical-subtyp"/>
</dbReference>